<sequence>MATTSSPEASFLERARGGNDDGDGQETMEILMEISTLLDTGLDRATLQILVELVEQGVHPEALSRVVLEMRRELQAVREKEERSERNNPIKD</sequence>
<reference evidence="6 7" key="1">
    <citation type="submission" date="2014-03" db="EMBL/GenBank/DDBJ databases">
        <authorList>
            <person name="Sibley D."/>
            <person name="Venepally P."/>
            <person name="Karamycheva S."/>
            <person name="Hadjithomas M."/>
            <person name="Khan A."/>
            <person name="Brunk B."/>
            <person name="Roos D."/>
            <person name="Caler E."/>
            <person name="Lorenzi H."/>
        </authorList>
    </citation>
    <scope>NUCLEOTIDE SEQUENCE [LARGE SCALE GENOMIC DNA]</scope>
    <source>
        <strain evidence="7">p89</strain>
    </source>
</reference>
<dbReference type="GO" id="GO:0005819">
    <property type="term" value="C:spindle"/>
    <property type="evidence" value="ECO:0007669"/>
    <property type="project" value="TreeGrafter"/>
</dbReference>
<evidence type="ECO:0000256" key="4">
    <source>
        <dbReference type="ARBA" id="ARBA00023212"/>
    </source>
</evidence>
<dbReference type="EMBL" id="AEYI02001973">
    <property type="protein sequence ID" value="KFG31267.1"/>
    <property type="molecule type" value="Genomic_DNA"/>
</dbReference>
<dbReference type="AlphaFoldDB" id="A0A086JGJ9"/>
<dbReference type="Pfam" id="PF12554">
    <property type="entry name" value="MOZART1"/>
    <property type="match status" value="1"/>
</dbReference>
<dbReference type="PANTHER" id="PTHR28520">
    <property type="entry name" value="MITOTIC-SPINDLE ORGANIZING PROTEIN 1"/>
    <property type="match status" value="1"/>
</dbReference>
<dbReference type="OrthoDB" id="329833at2759"/>
<dbReference type="GO" id="GO:0033566">
    <property type="term" value="P:gamma-tubulin complex localization"/>
    <property type="evidence" value="ECO:0007669"/>
    <property type="project" value="InterPro"/>
</dbReference>
<organism evidence="6 7">
    <name type="scientific">Toxoplasma gondii p89</name>
    <dbReference type="NCBI Taxonomy" id="943119"/>
    <lineage>
        <taxon>Eukaryota</taxon>
        <taxon>Sar</taxon>
        <taxon>Alveolata</taxon>
        <taxon>Apicomplexa</taxon>
        <taxon>Conoidasida</taxon>
        <taxon>Coccidia</taxon>
        <taxon>Eucoccidiorida</taxon>
        <taxon>Eimeriorina</taxon>
        <taxon>Sarcocystidae</taxon>
        <taxon>Toxoplasma</taxon>
    </lineage>
</organism>
<dbReference type="GO" id="GO:0000931">
    <property type="term" value="C:gamma-tubulin ring complex"/>
    <property type="evidence" value="ECO:0007669"/>
    <property type="project" value="InterPro"/>
</dbReference>
<proteinExistence type="inferred from homology"/>
<keyword evidence="3" id="KW-0963">Cytoplasm</keyword>
<evidence type="ECO:0000256" key="2">
    <source>
        <dbReference type="ARBA" id="ARBA00011015"/>
    </source>
</evidence>
<evidence type="ECO:0000313" key="7">
    <source>
        <dbReference type="Proteomes" id="UP000028828"/>
    </source>
</evidence>
<comment type="similarity">
    <text evidence="2">Belongs to the MOZART1 family.</text>
</comment>
<dbReference type="GO" id="GO:0051415">
    <property type="term" value="P:microtubule nucleation by interphase microtubule organizing center"/>
    <property type="evidence" value="ECO:0007669"/>
    <property type="project" value="TreeGrafter"/>
</dbReference>
<dbReference type="GO" id="GO:0031021">
    <property type="term" value="C:interphase microtubule organizing center"/>
    <property type="evidence" value="ECO:0007669"/>
    <property type="project" value="TreeGrafter"/>
</dbReference>
<comment type="caution">
    <text evidence="6">The sequence shown here is derived from an EMBL/GenBank/DDBJ whole genome shotgun (WGS) entry which is preliminary data.</text>
</comment>
<dbReference type="PANTHER" id="PTHR28520:SF2">
    <property type="entry name" value="MITOTIC-SPINDLE ORGANIZING PROTEIN 1"/>
    <property type="match status" value="1"/>
</dbReference>
<evidence type="ECO:0000256" key="5">
    <source>
        <dbReference type="SAM" id="MobiDB-lite"/>
    </source>
</evidence>
<feature type="region of interest" description="Disordered" evidence="5">
    <location>
        <begin position="1"/>
        <end position="26"/>
    </location>
</feature>
<dbReference type="VEuPathDB" id="ToxoDB:TGP89_223530"/>
<accession>A0A086JGJ9</accession>
<comment type="subcellular location">
    <subcellularLocation>
        <location evidence="1">Cytoplasm</location>
        <location evidence="1">Cytoskeleton</location>
        <location evidence="1">Microtubule organizing center</location>
    </subcellularLocation>
</comment>
<name>A0A086JGJ9_TOXGO</name>
<evidence type="ECO:0000256" key="3">
    <source>
        <dbReference type="ARBA" id="ARBA00022490"/>
    </source>
</evidence>
<gene>
    <name evidence="6" type="ORF">TGP89_223530</name>
</gene>
<dbReference type="Proteomes" id="UP000028828">
    <property type="component" value="Unassembled WGS sequence"/>
</dbReference>
<dbReference type="GO" id="GO:0090307">
    <property type="term" value="P:mitotic spindle assembly"/>
    <property type="evidence" value="ECO:0007669"/>
    <property type="project" value="TreeGrafter"/>
</dbReference>
<protein>
    <submittedName>
        <fullName evidence="6">C13orf37, related protein</fullName>
    </submittedName>
</protein>
<keyword evidence="4" id="KW-0206">Cytoskeleton</keyword>
<evidence type="ECO:0000256" key="1">
    <source>
        <dbReference type="ARBA" id="ARBA00004267"/>
    </source>
</evidence>
<dbReference type="InterPro" id="IPR022214">
    <property type="entry name" value="MZT1"/>
</dbReference>
<evidence type="ECO:0000313" key="6">
    <source>
        <dbReference type="EMBL" id="KFG31267.1"/>
    </source>
</evidence>